<dbReference type="SUPFAM" id="SSF117070">
    <property type="entry name" value="LEA14-like"/>
    <property type="match status" value="1"/>
</dbReference>
<evidence type="ECO:0000256" key="1">
    <source>
        <dbReference type="SAM" id="Phobius"/>
    </source>
</evidence>
<keyword evidence="4" id="KW-1185">Reference proteome</keyword>
<evidence type="ECO:0000313" key="3">
    <source>
        <dbReference type="EMBL" id="KAJ7961024.1"/>
    </source>
</evidence>
<dbReference type="InterPro" id="IPR004864">
    <property type="entry name" value="LEA_2"/>
</dbReference>
<keyword evidence="1" id="KW-0812">Transmembrane</keyword>
<organism evidence="3 4">
    <name type="scientific">Quillaja saponaria</name>
    <name type="common">Soap bark tree</name>
    <dbReference type="NCBI Taxonomy" id="32244"/>
    <lineage>
        <taxon>Eukaryota</taxon>
        <taxon>Viridiplantae</taxon>
        <taxon>Streptophyta</taxon>
        <taxon>Embryophyta</taxon>
        <taxon>Tracheophyta</taxon>
        <taxon>Spermatophyta</taxon>
        <taxon>Magnoliopsida</taxon>
        <taxon>eudicotyledons</taxon>
        <taxon>Gunneridae</taxon>
        <taxon>Pentapetalae</taxon>
        <taxon>rosids</taxon>
        <taxon>fabids</taxon>
        <taxon>Fabales</taxon>
        <taxon>Quillajaceae</taxon>
        <taxon>Quillaja</taxon>
    </lineage>
</organism>
<feature type="domain" description="Late embryogenesis abundant protein LEA-2 subgroup" evidence="2">
    <location>
        <begin position="72"/>
        <end position="167"/>
    </location>
</feature>
<dbReference type="PANTHER" id="PTHR31852">
    <property type="entry name" value="LATE EMBRYOGENESIS ABUNDANT (LEA) HYDROXYPROLINE-RICH GLYCOPROTEIN FAMILY"/>
    <property type="match status" value="1"/>
</dbReference>
<keyword evidence="1" id="KW-0472">Membrane</keyword>
<dbReference type="AlphaFoldDB" id="A0AAD7LMT2"/>
<dbReference type="EMBL" id="JARAOO010000007">
    <property type="protein sequence ID" value="KAJ7961024.1"/>
    <property type="molecule type" value="Genomic_DNA"/>
</dbReference>
<dbReference type="KEGG" id="qsa:O6P43_016429"/>
<reference evidence="3" key="1">
    <citation type="journal article" date="2023" name="Science">
        <title>Elucidation of the pathway for biosynthesis of saponin adjuvants from the soapbark tree.</title>
        <authorList>
            <person name="Reed J."/>
            <person name="Orme A."/>
            <person name="El-Demerdash A."/>
            <person name="Owen C."/>
            <person name="Martin L.B.B."/>
            <person name="Misra R.C."/>
            <person name="Kikuchi S."/>
            <person name="Rejzek M."/>
            <person name="Martin A.C."/>
            <person name="Harkess A."/>
            <person name="Leebens-Mack J."/>
            <person name="Louveau T."/>
            <person name="Stephenson M.J."/>
            <person name="Osbourn A."/>
        </authorList>
    </citation>
    <scope>NUCLEOTIDE SEQUENCE</scope>
    <source>
        <strain evidence="3">S10</strain>
    </source>
</reference>
<dbReference type="Proteomes" id="UP001163823">
    <property type="component" value="Chromosome 7"/>
</dbReference>
<dbReference type="InterPro" id="IPR055301">
    <property type="entry name" value="Lea14-like_2"/>
</dbReference>
<proteinExistence type="predicted"/>
<protein>
    <submittedName>
        <fullName evidence="3">Late embryogenesis abundant protein</fullName>
    </submittedName>
</protein>
<gene>
    <name evidence="3" type="ORF">O6P43_016429</name>
</gene>
<dbReference type="Pfam" id="PF03168">
    <property type="entry name" value="LEA_2"/>
    <property type="match status" value="1"/>
</dbReference>
<comment type="caution">
    <text evidence="3">The sequence shown here is derived from an EMBL/GenBank/DDBJ whole genome shotgun (WGS) entry which is preliminary data.</text>
</comment>
<feature type="transmembrane region" description="Helical" evidence="1">
    <location>
        <begin position="12"/>
        <end position="34"/>
    </location>
</feature>
<name>A0AAD7LMT2_QUISA</name>
<evidence type="ECO:0000259" key="2">
    <source>
        <dbReference type="Pfam" id="PF03168"/>
    </source>
</evidence>
<accession>A0AAD7LMT2</accession>
<keyword evidence="1" id="KW-1133">Transmembrane helix</keyword>
<sequence length="192" mass="21162">MKDNRKRVKVWLAVTCGVIIGIVLLIVILAFTVFKAKRPVNTVDSVTLQDLNVGLDVTRLRVDLNLTLDVDLTVKNPNKVGFKYSNTTALLNYKGQLIGEAPIPEDKISAGEKKGMNLTLTILADRLLSNSELYSDVLSGKLTMNVMVRIKGKVNILSIFKIHVVSSSSCDVTINLSNRSIADQVCQYKTKL</sequence>
<dbReference type="Gene3D" id="2.60.40.1820">
    <property type="match status" value="1"/>
</dbReference>
<evidence type="ECO:0000313" key="4">
    <source>
        <dbReference type="Proteomes" id="UP001163823"/>
    </source>
</evidence>